<sequence length="327" mass="34230">MIYAVWLPPLIPLIAVPAARHAADRLAPRAAARLLVSCAVLLACSSTAALGALAALGLLRVNQVASAAGFSPEAPAGHTGPALWTAPVATILLIAGFAQVIRVAVRHHRELRSEQRAIGPTAGELTVHPDEYPYAYALPGRRGKPGTIVVSAAMLRSLRPDEREALFAHEREHLAGHHHRFLAAAQLAAVLHPALRALREPLAYALERRADEAAAHAVGDRKLAAKAIGRAALAARESKSPAARRGAILATVGGAVPRRVMALLQADDATQPARRRCWTCAVAVALLCCLALSAATGVDAVEDLHLNVAHGADPDRAASVTSASWAR</sequence>
<dbReference type="PANTHER" id="PTHR34978">
    <property type="entry name" value="POSSIBLE SENSOR-TRANSDUCER PROTEIN BLAR"/>
    <property type="match status" value="1"/>
</dbReference>
<keyword evidence="7" id="KW-0812">Transmembrane</keyword>
<feature type="transmembrane region" description="Helical" evidence="7">
    <location>
        <begin position="81"/>
        <end position="105"/>
    </location>
</feature>
<keyword evidence="2" id="KW-0479">Metal-binding</keyword>
<evidence type="ECO:0000256" key="2">
    <source>
        <dbReference type="ARBA" id="ARBA00022723"/>
    </source>
</evidence>
<comment type="caution">
    <text evidence="9">The sequence shown here is derived from an EMBL/GenBank/DDBJ whole genome shotgun (WGS) entry which is preliminary data.</text>
</comment>
<dbReference type="PANTHER" id="PTHR34978:SF3">
    <property type="entry name" value="SLR0241 PROTEIN"/>
    <property type="match status" value="1"/>
</dbReference>
<evidence type="ECO:0000256" key="6">
    <source>
        <dbReference type="RuleBase" id="RU003983"/>
    </source>
</evidence>
<evidence type="ECO:0000256" key="5">
    <source>
        <dbReference type="ARBA" id="ARBA00023049"/>
    </source>
</evidence>
<dbReference type="EMBL" id="JANIAA010000001">
    <property type="protein sequence ID" value="MCQ8187066.1"/>
    <property type="molecule type" value="Genomic_DNA"/>
</dbReference>
<accession>A0ABT1URU9</accession>
<keyword evidence="4 6" id="KW-0862">Zinc</keyword>
<evidence type="ECO:0000313" key="9">
    <source>
        <dbReference type="EMBL" id="MCQ8187066.1"/>
    </source>
</evidence>
<keyword evidence="3 6" id="KW-0378">Hydrolase</keyword>
<evidence type="ECO:0000256" key="1">
    <source>
        <dbReference type="ARBA" id="ARBA00022670"/>
    </source>
</evidence>
<keyword evidence="1 6" id="KW-0645">Protease</keyword>
<dbReference type="InterPro" id="IPR001915">
    <property type="entry name" value="Peptidase_M48"/>
</dbReference>
<keyword evidence="7" id="KW-1133">Transmembrane helix</keyword>
<proteinExistence type="inferred from homology"/>
<dbReference type="Pfam" id="PF01435">
    <property type="entry name" value="Peptidase_M48"/>
    <property type="match status" value="1"/>
</dbReference>
<name>A0ABT1URU9_9ACTN</name>
<keyword evidence="7" id="KW-0472">Membrane</keyword>
<dbReference type="InterPro" id="IPR052173">
    <property type="entry name" value="Beta-lactam_resp_regulator"/>
</dbReference>
<dbReference type="EC" id="3.4.24.-" evidence="9"/>
<comment type="cofactor">
    <cofactor evidence="6">
        <name>Zn(2+)</name>
        <dbReference type="ChEBI" id="CHEBI:29105"/>
    </cofactor>
    <text evidence="6">Binds 1 zinc ion per subunit.</text>
</comment>
<dbReference type="GO" id="GO:0008237">
    <property type="term" value="F:metallopeptidase activity"/>
    <property type="evidence" value="ECO:0007669"/>
    <property type="project" value="UniProtKB-KW"/>
</dbReference>
<keyword evidence="5 6" id="KW-0482">Metalloprotease</keyword>
<evidence type="ECO:0000256" key="7">
    <source>
        <dbReference type="SAM" id="Phobius"/>
    </source>
</evidence>
<feature type="transmembrane region" description="Helical" evidence="7">
    <location>
        <begin position="277"/>
        <end position="298"/>
    </location>
</feature>
<protein>
    <submittedName>
        <fullName evidence="9">M48 family metalloprotease</fullName>
        <ecNumber evidence="9">3.4.24.-</ecNumber>
    </submittedName>
</protein>
<dbReference type="Proteomes" id="UP001204746">
    <property type="component" value="Unassembled WGS sequence"/>
</dbReference>
<dbReference type="RefSeq" id="WP_256648254.1">
    <property type="nucleotide sequence ID" value="NZ_JANIAA010000001.1"/>
</dbReference>
<evidence type="ECO:0000313" key="10">
    <source>
        <dbReference type="Proteomes" id="UP001204746"/>
    </source>
</evidence>
<evidence type="ECO:0000256" key="3">
    <source>
        <dbReference type="ARBA" id="ARBA00022801"/>
    </source>
</evidence>
<dbReference type="Gene3D" id="3.30.2010.10">
    <property type="entry name" value="Metalloproteases ('zincins'), catalytic domain"/>
    <property type="match status" value="1"/>
</dbReference>
<gene>
    <name evidence="9" type="ORF">NP777_02125</name>
</gene>
<evidence type="ECO:0000259" key="8">
    <source>
        <dbReference type="Pfam" id="PF01435"/>
    </source>
</evidence>
<feature type="domain" description="Peptidase M48" evidence="8">
    <location>
        <begin position="128"/>
        <end position="192"/>
    </location>
</feature>
<keyword evidence="10" id="KW-1185">Reference proteome</keyword>
<feature type="transmembrane region" description="Helical" evidence="7">
    <location>
        <begin position="35"/>
        <end position="61"/>
    </location>
</feature>
<comment type="similarity">
    <text evidence="6">Belongs to the peptidase M48 family.</text>
</comment>
<reference evidence="9 10" key="1">
    <citation type="submission" date="2022-07" db="EMBL/GenBank/DDBJ databases">
        <authorList>
            <person name="Phongsopitanun W."/>
            <person name="Tanasupawat S."/>
        </authorList>
    </citation>
    <scope>NUCLEOTIDE SEQUENCE [LARGE SCALE GENOMIC DNA]</scope>
    <source>
        <strain evidence="9 10">RCU-064</strain>
    </source>
</reference>
<evidence type="ECO:0000256" key="4">
    <source>
        <dbReference type="ARBA" id="ARBA00022833"/>
    </source>
</evidence>
<organism evidence="9 10">
    <name type="scientific">Streptomyces rugosispiralis</name>
    <dbReference type="NCBI Taxonomy" id="2967341"/>
    <lineage>
        <taxon>Bacteria</taxon>
        <taxon>Bacillati</taxon>
        <taxon>Actinomycetota</taxon>
        <taxon>Actinomycetes</taxon>
        <taxon>Kitasatosporales</taxon>
        <taxon>Streptomycetaceae</taxon>
        <taxon>Streptomyces</taxon>
    </lineage>
</organism>